<sequence>MPAELPTHIACELAIREVVSQGDEEDDADYGGHATGLALRSCEGRLEVGNQLIGKVVVRIREGEDKYGEDY</sequence>
<evidence type="ECO:0000313" key="1">
    <source>
        <dbReference type="EMBL" id="GIX64867.1"/>
    </source>
</evidence>
<dbReference type="Proteomes" id="UP001497744">
    <property type="component" value="Unassembled WGS sequence"/>
</dbReference>
<organism evidence="1 2">
    <name type="scientific">Babesia caballi</name>
    <dbReference type="NCBI Taxonomy" id="5871"/>
    <lineage>
        <taxon>Eukaryota</taxon>
        <taxon>Sar</taxon>
        <taxon>Alveolata</taxon>
        <taxon>Apicomplexa</taxon>
        <taxon>Aconoidasida</taxon>
        <taxon>Piroplasmida</taxon>
        <taxon>Babesiidae</taxon>
        <taxon>Babesia</taxon>
    </lineage>
</organism>
<accession>A0AAV4LXC0</accession>
<protein>
    <submittedName>
        <fullName evidence="1">DUF4442 domain-containing protein</fullName>
    </submittedName>
</protein>
<dbReference type="RefSeq" id="XP_067716936.1">
    <property type="nucleotide sequence ID" value="XM_067860835.1"/>
</dbReference>
<proteinExistence type="predicted"/>
<evidence type="ECO:0000313" key="2">
    <source>
        <dbReference type="Proteomes" id="UP001497744"/>
    </source>
</evidence>
<comment type="caution">
    <text evidence="1">The sequence shown here is derived from an EMBL/GenBank/DDBJ whole genome shotgun (WGS) entry which is preliminary data.</text>
</comment>
<dbReference type="GeneID" id="94196348"/>
<name>A0AAV4LXC0_BABCB</name>
<dbReference type="EMBL" id="BPLF01000003">
    <property type="protein sequence ID" value="GIX64867.1"/>
    <property type="molecule type" value="Genomic_DNA"/>
</dbReference>
<gene>
    <name evidence="1" type="ORF">BcabD6B2_43020</name>
</gene>
<reference evidence="1 2" key="1">
    <citation type="submission" date="2021-06" db="EMBL/GenBank/DDBJ databases">
        <title>Genome sequence of Babesia caballi.</title>
        <authorList>
            <person name="Yamagishi J."/>
            <person name="Kidaka T."/>
            <person name="Ochi A."/>
        </authorList>
    </citation>
    <scope>NUCLEOTIDE SEQUENCE [LARGE SCALE GENOMIC DNA]</scope>
    <source>
        <strain evidence="1">USDA-D6B2</strain>
    </source>
</reference>
<dbReference type="AlphaFoldDB" id="A0AAV4LXC0"/>
<keyword evidence="2" id="KW-1185">Reference proteome</keyword>